<proteinExistence type="predicted"/>
<protein>
    <submittedName>
        <fullName evidence="1">Uncharacterized protein</fullName>
    </submittedName>
</protein>
<reference evidence="1 2" key="1">
    <citation type="journal article" date="2023" name="Science">
        <title>Complex scaffold remodeling in plant triterpene biosynthesis.</title>
        <authorList>
            <person name="De La Pena R."/>
            <person name="Hodgson H."/>
            <person name="Liu J.C."/>
            <person name="Stephenson M.J."/>
            <person name="Martin A.C."/>
            <person name="Owen C."/>
            <person name="Harkess A."/>
            <person name="Leebens-Mack J."/>
            <person name="Jimenez L.E."/>
            <person name="Osbourn A."/>
            <person name="Sattely E.S."/>
        </authorList>
    </citation>
    <scope>NUCLEOTIDE SEQUENCE [LARGE SCALE GENOMIC DNA]</scope>
    <source>
        <strain evidence="2">cv. JPN11</strain>
        <tissue evidence="1">Leaf</tissue>
    </source>
</reference>
<accession>A0ACC1WTP3</accession>
<sequence>QFPISFCLPCLLQFSRFSSSTSHRLFRIHVCRGRCIAGIFINNESSNGLRVAASEGATGMEKANMERFLVKSTSVFDFHAVCQVEVFIWASCEIAETRKKYYSQPIS</sequence>
<dbReference type="EMBL" id="CM051407">
    <property type="protein sequence ID" value="KAJ4702354.1"/>
    <property type="molecule type" value="Genomic_DNA"/>
</dbReference>
<comment type="caution">
    <text evidence="1">The sequence shown here is derived from an EMBL/GenBank/DDBJ whole genome shotgun (WGS) entry which is preliminary data.</text>
</comment>
<organism evidence="1 2">
    <name type="scientific">Melia azedarach</name>
    <name type="common">Chinaberry tree</name>
    <dbReference type="NCBI Taxonomy" id="155640"/>
    <lineage>
        <taxon>Eukaryota</taxon>
        <taxon>Viridiplantae</taxon>
        <taxon>Streptophyta</taxon>
        <taxon>Embryophyta</taxon>
        <taxon>Tracheophyta</taxon>
        <taxon>Spermatophyta</taxon>
        <taxon>Magnoliopsida</taxon>
        <taxon>eudicotyledons</taxon>
        <taxon>Gunneridae</taxon>
        <taxon>Pentapetalae</taxon>
        <taxon>rosids</taxon>
        <taxon>malvids</taxon>
        <taxon>Sapindales</taxon>
        <taxon>Meliaceae</taxon>
        <taxon>Melia</taxon>
    </lineage>
</organism>
<keyword evidence="2" id="KW-1185">Reference proteome</keyword>
<feature type="non-terminal residue" evidence="1">
    <location>
        <position position="1"/>
    </location>
</feature>
<evidence type="ECO:0000313" key="2">
    <source>
        <dbReference type="Proteomes" id="UP001164539"/>
    </source>
</evidence>
<evidence type="ECO:0000313" key="1">
    <source>
        <dbReference type="EMBL" id="KAJ4702354.1"/>
    </source>
</evidence>
<name>A0ACC1WTP3_MELAZ</name>
<dbReference type="Proteomes" id="UP001164539">
    <property type="component" value="Chromosome 14"/>
</dbReference>
<gene>
    <name evidence="1" type="ORF">OWV82_025446</name>
</gene>